<comment type="caution">
    <text evidence="2">The sequence shown here is derived from an EMBL/GenBank/DDBJ whole genome shotgun (WGS) entry which is preliminary data.</text>
</comment>
<reference evidence="2 3" key="1">
    <citation type="submission" date="2024-03" db="EMBL/GenBank/DDBJ databases">
        <title>Actinomycetospora sp. OC33-EN08, a novel actinomycete isolated from wild orchid (Aerides multiflora).</title>
        <authorList>
            <person name="Suriyachadkun C."/>
        </authorList>
    </citation>
    <scope>NUCLEOTIDE SEQUENCE [LARGE SCALE GENOMIC DNA]</scope>
    <source>
        <strain evidence="2 3">OC33-EN08</strain>
    </source>
</reference>
<dbReference type="EMBL" id="JBBEGN010000003">
    <property type="protein sequence ID" value="MEJ2867914.1"/>
    <property type="molecule type" value="Genomic_DNA"/>
</dbReference>
<feature type="transmembrane region" description="Helical" evidence="1">
    <location>
        <begin position="38"/>
        <end position="56"/>
    </location>
</feature>
<keyword evidence="1" id="KW-1133">Transmembrane helix</keyword>
<accession>A0ABU8MLQ7</accession>
<feature type="transmembrane region" description="Helical" evidence="1">
    <location>
        <begin position="77"/>
        <end position="97"/>
    </location>
</feature>
<feature type="transmembrane region" description="Helical" evidence="1">
    <location>
        <begin position="170"/>
        <end position="194"/>
    </location>
</feature>
<feature type="transmembrane region" description="Helical" evidence="1">
    <location>
        <begin position="130"/>
        <end position="150"/>
    </location>
</feature>
<evidence type="ECO:0000313" key="3">
    <source>
        <dbReference type="Proteomes" id="UP001385809"/>
    </source>
</evidence>
<gene>
    <name evidence="2" type="ORF">WCD74_09070</name>
</gene>
<keyword evidence="1" id="KW-0812">Transmembrane</keyword>
<dbReference type="Proteomes" id="UP001385809">
    <property type="component" value="Unassembled WGS sequence"/>
</dbReference>
<organism evidence="2 3">
    <name type="scientific">Actinomycetospora aurantiaca</name>
    <dbReference type="NCBI Taxonomy" id="3129233"/>
    <lineage>
        <taxon>Bacteria</taxon>
        <taxon>Bacillati</taxon>
        <taxon>Actinomycetota</taxon>
        <taxon>Actinomycetes</taxon>
        <taxon>Pseudonocardiales</taxon>
        <taxon>Pseudonocardiaceae</taxon>
        <taxon>Actinomycetospora</taxon>
    </lineage>
</organism>
<keyword evidence="3" id="KW-1185">Reference proteome</keyword>
<evidence type="ECO:0000313" key="2">
    <source>
        <dbReference type="EMBL" id="MEJ2867914.1"/>
    </source>
</evidence>
<feature type="transmembrane region" description="Helical" evidence="1">
    <location>
        <begin position="103"/>
        <end position="123"/>
    </location>
</feature>
<evidence type="ECO:0000256" key="1">
    <source>
        <dbReference type="SAM" id="Phobius"/>
    </source>
</evidence>
<protein>
    <recommendedName>
        <fullName evidence="4">PAP2 superfamily protein</fullName>
    </recommendedName>
</protein>
<evidence type="ECO:0008006" key="4">
    <source>
        <dbReference type="Google" id="ProtNLM"/>
    </source>
</evidence>
<feature type="transmembrane region" description="Helical" evidence="1">
    <location>
        <begin position="12"/>
        <end position="32"/>
    </location>
</feature>
<sequence>MTTAATAATRISTVTSPTLLLAVLYPVVGALAAGPVGIAWSLLGMVFTVVIPAAIVDVGVRRGRYTDHHLSRREQRAVPLGLAALSVLVGLGVLWLAGAPRAIVALQVAVLATTVVATTVTLWWKVSFHVAVVAAAACVLTLLGGGWWALSWLAVPAVGWARLRLTAHDLAQVVVGGLLGAGVSGLVLIIAGVASL</sequence>
<dbReference type="RefSeq" id="WP_337694520.1">
    <property type="nucleotide sequence ID" value="NZ_JBBEGN010000003.1"/>
</dbReference>
<name>A0ABU8MLQ7_9PSEU</name>
<proteinExistence type="predicted"/>
<keyword evidence="1" id="KW-0472">Membrane</keyword>